<protein>
    <recommendedName>
        <fullName evidence="4">Salivary secreted peptide</fullName>
    </recommendedName>
</protein>
<sequence>MCNKRVVALIFILAATITLVAANADTSLESRRHSSPYPYAWRWWIAHSVLLI</sequence>
<evidence type="ECO:0000256" key="1">
    <source>
        <dbReference type="SAM" id="SignalP"/>
    </source>
</evidence>
<feature type="chain" id="PRO_5008143487" description="Salivary secreted peptide" evidence="1">
    <location>
        <begin position="23"/>
        <end position="52"/>
    </location>
</feature>
<accession>A0A182XTU3</accession>
<keyword evidence="1" id="KW-0732">Signal</keyword>
<feature type="signal peptide" evidence="1">
    <location>
        <begin position="1"/>
        <end position="22"/>
    </location>
</feature>
<evidence type="ECO:0000313" key="2">
    <source>
        <dbReference type="EnsemblMetazoa" id="AQUA015225-PA"/>
    </source>
</evidence>
<dbReference type="Proteomes" id="UP000076407">
    <property type="component" value="Unassembled WGS sequence"/>
</dbReference>
<evidence type="ECO:0000313" key="3">
    <source>
        <dbReference type="Proteomes" id="UP000076407"/>
    </source>
</evidence>
<dbReference type="AlphaFoldDB" id="A0A182XTU3"/>
<name>A0A182XTU3_ANOQN</name>
<reference evidence="2" key="1">
    <citation type="submission" date="2020-05" db="UniProtKB">
        <authorList>
            <consortium name="EnsemblMetazoa"/>
        </authorList>
    </citation>
    <scope>IDENTIFICATION</scope>
    <source>
        <strain evidence="2">SANGQUA</strain>
    </source>
</reference>
<dbReference type="EnsemblMetazoa" id="AQUA015225-RA">
    <property type="protein sequence ID" value="AQUA015225-PA"/>
    <property type="gene ID" value="AQUA015225"/>
</dbReference>
<keyword evidence="3" id="KW-1185">Reference proteome</keyword>
<organism evidence="2 3">
    <name type="scientific">Anopheles quadriannulatus</name>
    <name type="common">Mosquito</name>
    <dbReference type="NCBI Taxonomy" id="34691"/>
    <lineage>
        <taxon>Eukaryota</taxon>
        <taxon>Metazoa</taxon>
        <taxon>Ecdysozoa</taxon>
        <taxon>Arthropoda</taxon>
        <taxon>Hexapoda</taxon>
        <taxon>Insecta</taxon>
        <taxon>Pterygota</taxon>
        <taxon>Neoptera</taxon>
        <taxon>Endopterygota</taxon>
        <taxon>Diptera</taxon>
        <taxon>Nematocera</taxon>
        <taxon>Culicoidea</taxon>
        <taxon>Culicidae</taxon>
        <taxon>Anophelinae</taxon>
        <taxon>Anopheles</taxon>
    </lineage>
</organism>
<dbReference type="VEuPathDB" id="VectorBase:AQUA015225"/>
<proteinExistence type="predicted"/>
<evidence type="ECO:0008006" key="4">
    <source>
        <dbReference type="Google" id="ProtNLM"/>
    </source>
</evidence>